<proteinExistence type="predicted"/>
<protein>
    <submittedName>
        <fullName evidence="1">Uncharacterized protein</fullName>
    </submittedName>
</protein>
<gene>
    <name evidence="1" type="ORF">AVDCRST_MAG68-5101</name>
</gene>
<evidence type="ECO:0000313" key="1">
    <source>
        <dbReference type="EMBL" id="CAA9364976.1"/>
    </source>
</evidence>
<sequence length="38" mass="4349">MTQIARKLGVSLRELVADALDRTDAEIDTQTGHHHRHR</sequence>
<accession>A0A6J4MP54</accession>
<reference evidence="1" key="1">
    <citation type="submission" date="2020-02" db="EMBL/GenBank/DDBJ databases">
        <authorList>
            <person name="Meier V. D."/>
        </authorList>
    </citation>
    <scope>NUCLEOTIDE SEQUENCE</scope>
    <source>
        <strain evidence="1">AVDCRST_MAG68</strain>
    </source>
</reference>
<dbReference type="EMBL" id="CADCTW010000217">
    <property type="protein sequence ID" value="CAA9364976.1"/>
    <property type="molecule type" value="Genomic_DNA"/>
</dbReference>
<name>A0A6J4MP54_9BACT</name>
<organism evidence="1">
    <name type="scientific">uncultured Gemmatimonadota bacterium</name>
    <dbReference type="NCBI Taxonomy" id="203437"/>
    <lineage>
        <taxon>Bacteria</taxon>
        <taxon>Pseudomonadati</taxon>
        <taxon>Gemmatimonadota</taxon>
        <taxon>environmental samples</taxon>
    </lineage>
</organism>
<dbReference type="AlphaFoldDB" id="A0A6J4MP54"/>